<proteinExistence type="predicted"/>
<evidence type="ECO:0000256" key="1">
    <source>
        <dbReference type="SAM" id="MobiDB-lite"/>
    </source>
</evidence>
<sequence>MEYLYFPAADNGRPAVLFLLFIVHDMMGCIAAVDSIVDPTCDFRGGASDQREIPQTHISAKDFWLELQAGHTDGEQDKWHQTVRGILLSHPESLADLPHLVDLLPDPRERAAMSKRRWEKLLRRSRVFLDMFEEKRYALLFQYMHAEAKKLAQDNKSLLSNIPHPEEIASSDRRQWRWDVSLAVVRLQLLLAHMERERAAQDTRDTSASSPPAAASTDAFGGSDSINFAQRKRLQSSWLDACRRKAARLASPNNGLLPMLRRPTTFTFPCSPDSFDAGAAPDVDVLKLLRAHPRDSRIRFQASDHTYYIGGVQTKGSVTGVIHTFCTPFEADSVITNVMNGARWPRAGHLKHEVSFTNMSRLSALCPVLLDLYAGSPRNDARISGLLQELARNHDIEDELLQLTLSREEIKAMWAAAGQEAAHYGTYMHYIEWTVYGEEEQLAGSIDFCARLADGSLMLVDWKRASGLQSKYSSPQCMRPPLSHMVRAEHISLDVLGGACAVTLHGDLMWLLPRFFDEYGDLRTLAKCNRELRNIILTKKYWWGAHVSLCVGELADNPVALRNAVSLFEEAAARTLDLCQIPCLNAMADRVLVNWLAQQLRLPGNDVQGWVSTHPLLGAVRFGLKLPRATRSIYIGALDAGSVACADFDNDPWSTAGLPVPGVNAGFAQSARLPHLCPRCEGCVLEDFLGGASQDSAASDALPPVGGLPGEVEPPQSLVAREDTFQADIDVEANSGISQDLEDAMDLVCDEQNIRLERARKRRLLPGADTTMHDFQKFFGDLFEVAEHRLADVPQLACEDEPSIPDRISRVRAIIARKFPRLDEALMRLVFLDLWALLVCPLMTTFWKASVGYCRATTTQPESSYWPAKMQRLATFQGQAKVAEYTTGRTQKWRARRQRQAQLRTDVAQALPAGLADALTKAGYTMQNELLRDRIFNLVVEWCDSPQTFAAGISYTDCAFLYDVRPGQHVTAAKGVPEDNIYVHIPHPLRSHELGDPALAAAQNALIKFYSETFWLNNDEDLAHTDVLFGVGQSLYSAHLDAVYGPNHRFIDPNIWYNEEETRKQVSQCAGCFILTAQEKPETGRKMREDLFKKACSADGVAGRPPYGMTTRMIELVCWLRYEARFIDSQIIASCYPDANMDGYFAKNDELKDFLKSGPCIAAALLLQHAFEAQHSRQECRQLIEDYAAKPLTEDMMRKACGLSPRCRSDETNTNAETLQIPVETTSQQERDDLQKKLANVRDVIVKDCLAKQKSLFTKGMTRYLSLPVDHPTTMTREAMYDALVQHGFLVMARNVSAKYKGSSFPRLDLKYKLGDLVPLKASSPVATHHEIHDLEAAR</sequence>
<dbReference type="Proteomes" id="UP000649617">
    <property type="component" value="Unassembled WGS sequence"/>
</dbReference>
<feature type="region of interest" description="Disordered" evidence="1">
    <location>
        <begin position="198"/>
        <end position="222"/>
    </location>
</feature>
<feature type="non-terminal residue" evidence="3">
    <location>
        <position position="1"/>
    </location>
</feature>
<evidence type="ECO:0000313" key="3">
    <source>
        <dbReference type="EMBL" id="CAE7406374.1"/>
    </source>
</evidence>
<comment type="caution">
    <text evidence="3">The sequence shown here is derived from an EMBL/GenBank/DDBJ whole genome shotgun (WGS) entry which is preliminary data.</text>
</comment>
<feature type="signal peptide" evidence="2">
    <location>
        <begin position="1"/>
        <end position="31"/>
    </location>
</feature>
<dbReference type="EMBL" id="CAJNIZ010018098">
    <property type="protein sequence ID" value="CAE7406374.1"/>
    <property type="molecule type" value="Genomic_DNA"/>
</dbReference>
<keyword evidence="4" id="KW-1185">Reference proteome</keyword>
<gene>
    <name evidence="3" type="primary">ABCB1</name>
    <name evidence="3" type="ORF">SPIL2461_LOCUS10026</name>
</gene>
<protein>
    <submittedName>
        <fullName evidence="3">ABCB1 protein</fullName>
    </submittedName>
</protein>
<name>A0A812QWM0_SYMPI</name>
<evidence type="ECO:0000313" key="4">
    <source>
        <dbReference type="Proteomes" id="UP000649617"/>
    </source>
</evidence>
<evidence type="ECO:0000256" key="2">
    <source>
        <dbReference type="SAM" id="SignalP"/>
    </source>
</evidence>
<feature type="chain" id="PRO_5032670183" evidence="2">
    <location>
        <begin position="32"/>
        <end position="1339"/>
    </location>
</feature>
<accession>A0A812QWM0</accession>
<dbReference type="OrthoDB" id="447852at2759"/>
<reference evidence="3" key="1">
    <citation type="submission" date="2021-02" db="EMBL/GenBank/DDBJ databases">
        <authorList>
            <person name="Dougan E. K."/>
            <person name="Rhodes N."/>
            <person name="Thang M."/>
            <person name="Chan C."/>
        </authorList>
    </citation>
    <scope>NUCLEOTIDE SEQUENCE</scope>
</reference>
<organism evidence="3 4">
    <name type="scientific">Symbiodinium pilosum</name>
    <name type="common">Dinoflagellate</name>
    <dbReference type="NCBI Taxonomy" id="2952"/>
    <lineage>
        <taxon>Eukaryota</taxon>
        <taxon>Sar</taxon>
        <taxon>Alveolata</taxon>
        <taxon>Dinophyceae</taxon>
        <taxon>Suessiales</taxon>
        <taxon>Symbiodiniaceae</taxon>
        <taxon>Symbiodinium</taxon>
    </lineage>
</organism>
<keyword evidence="2" id="KW-0732">Signal</keyword>
<feature type="compositionally biased region" description="Low complexity" evidence="1">
    <location>
        <begin position="206"/>
        <end position="219"/>
    </location>
</feature>